<dbReference type="STRING" id="1397108.IMCC12053_1390"/>
<dbReference type="Pfam" id="PF07859">
    <property type="entry name" value="Abhydrolase_3"/>
    <property type="match status" value="1"/>
</dbReference>
<dbReference type="GO" id="GO:0016787">
    <property type="term" value="F:hydrolase activity"/>
    <property type="evidence" value="ECO:0007669"/>
    <property type="project" value="UniProtKB-KW"/>
</dbReference>
<dbReference type="InterPro" id="IPR002168">
    <property type="entry name" value="Lipase_GDXG_HIS_AS"/>
</dbReference>
<dbReference type="EMBL" id="CP012023">
    <property type="protein sequence ID" value="ALI55337.1"/>
    <property type="molecule type" value="Genomic_DNA"/>
</dbReference>
<name>A0A0P0A4B4_9RHOB</name>
<dbReference type="Gene3D" id="3.40.50.1820">
    <property type="entry name" value="alpha/beta hydrolase"/>
    <property type="match status" value="1"/>
</dbReference>
<gene>
    <name evidence="3" type="ORF">IMCC12053_1390</name>
</gene>
<dbReference type="AlphaFoldDB" id="A0A0P0A4B4"/>
<dbReference type="Proteomes" id="UP000064920">
    <property type="component" value="Chromosome"/>
</dbReference>
<dbReference type="KEGG" id="cmar:IMCC12053_1390"/>
<dbReference type="SUPFAM" id="SSF53474">
    <property type="entry name" value="alpha/beta-Hydrolases"/>
    <property type="match status" value="1"/>
</dbReference>
<dbReference type="InterPro" id="IPR050300">
    <property type="entry name" value="GDXG_lipolytic_enzyme"/>
</dbReference>
<keyword evidence="2" id="KW-0378">Hydrolase</keyword>
<dbReference type="PATRIC" id="fig|1397108.4.peg.1424"/>
<organism evidence="3 4">
    <name type="scientific">Celeribacter marinus</name>
    <dbReference type="NCBI Taxonomy" id="1397108"/>
    <lineage>
        <taxon>Bacteria</taxon>
        <taxon>Pseudomonadati</taxon>
        <taxon>Pseudomonadota</taxon>
        <taxon>Alphaproteobacteria</taxon>
        <taxon>Rhodobacterales</taxon>
        <taxon>Roseobacteraceae</taxon>
        <taxon>Celeribacter</taxon>
    </lineage>
</organism>
<evidence type="ECO:0000313" key="3">
    <source>
        <dbReference type="EMBL" id="ALI55337.1"/>
    </source>
</evidence>
<dbReference type="InterPro" id="IPR033140">
    <property type="entry name" value="Lipase_GDXG_put_SER_AS"/>
</dbReference>
<evidence type="ECO:0000256" key="2">
    <source>
        <dbReference type="ARBA" id="ARBA00022801"/>
    </source>
</evidence>
<dbReference type="OrthoDB" id="9806180at2"/>
<protein>
    <submittedName>
        <fullName evidence="3">Esterase/lipase</fullName>
    </submittedName>
</protein>
<evidence type="ECO:0000256" key="1">
    <source>
        <dbReference type="ARBA" id="ARBA00010515"/>
    </source>
</evidence>
<dbReference type="PROSITE" id="PS01173">
    <property type="entry name" value="LIPASE_GDXG_HIS"/>
    <property type="match status" value="1"/>
</dbReference>
<keyword evidence="4" id="KW-1185">Reference proteome</keyword>
<reference evidence="3 4" key="1">
    <citation type="submission" date="2015-05" db="EMBL/GenBank/DDBJ databases">
        <authorList>
            <person name="Wang D.B."/>
            <person name="Wang M."/>
        </authorList>
    </citation>
    <scope>NUCLEOTIDE SEQUENCE [LARGE SCALE GENOMIC DNA]</scope>
    <source>
        <strain evidence="3 4">IMCC 12053</strain>
    </source>
</reference>
<dbReference type="PANTHER" id="PTHR48081">
    <property type="entry name" value="AB HYDROLASE SUPERFAMILY PROTEIN C4A8.06C"/>
    <property type="match status" value="1"/>
</dbReference>
<sequence length="299" mass="32439">MTKRTDPALLEIAARFSTQSFIDESKTAMPAIRKAATEARRGLVGRHAADVEVAQVGAMRRFTPKTGLDRSCVIIYVHGGGWVNCDSITHGAVMTDLAYLTGHEVLGPDYPLAPEHPYPAGLDHVMDLVAKTRAARPDVKLVLAGDSAGANLALAVAAKLRDTGQGGAVLALLLWYGCFRAKFDTRSHAEFGSGEFGLTTEAMRHCWDWYLDGQDSVAAPYGDLGALDVTGLPPAWMCEAELDCLADDTRWLAALYAEAGIDHSYDLFTGVNHGFNHFGQFYSPSLRSIERAAHFLKRL</sequence>
<dbReference type="InterPro" id="IPR029058">
    <property type="entry name" value="AB_hydrolase_fold"/>
</dbReference>
<dbReference type="PANTHER" id="PTHR48081:SF8">
    <property type="entry name" value="ALPHA_BETA HYDROLASE FOLD-3 DOMAIN-CONTAINING PROTEIN-RELATED"/>
    <property type="match status" value="1"/>
</dbReference>
<accession>A0A0P0A4B4</accession>
<comment type="similarity">
    <text evidence="1">Belongs to the 'GDXG' lipolytic enzyme family.</text>
</comment>
<evidence type="ECO:0000313" key="4">
    <source>
        <dbReference type="Proteomes" id="UP000064920"/>
    </source>
</evidence>
<dbReference type="PROSITE" id="PS01174">
    <property type="entry name" value="LIPASE_GDXG_SER"/>
    <property type="match status" value="1"/>
</dbReference>
<dbReference type="InterPro" id="IPR013094">
    <property type="entry name" value="AB_hydrolase_3"/>
</dbReference>
<dbReference type="RefSeq" id="WP_062217074.1">
    <property type="nucleotide sequence ID" value="NZ_CP012023.1"/>
</dbReference>
<proteinExistence type="inferred from homology"/>